<protein>
    <submittedName>
        <fullName evidence="1">Uncharacterized protein</fullName>
    </submittedName>
</protein>
<sequence>MAQPEIVPATEQIPTRPRSQWPVGVRLRFRPDADMNAVHDGLRGKPLLVLSGLRLIGPSDGRWSWRQQVLSLTSGRIGWARPDQLDLPLDEEGWMAF</sequence>
<dbReference type="AlphaFoldDB" id="A0A318EBG9"/>
<dbReference type="OrthoDB" id="7063830at2"/>
<name>A0A318EBG9_9GAMM</name>
<dbReference type="Proteomes" id="UP000248330">
    <property type="component" value="Unassembled WGS sequence"/>
</dbReference>
<proteinExistence type="predicted"/>
<accession>A0A318EBG9</accession>
<evidence type="ECO:0000313" key="1">
    <source>
        <dbReference type="EMBL" id="PXV69442.1"/>
    </source>
</evidence>
<gene>
    <name evidence="1" type="ORF">C8D93_10315</name>
</gene>
<organism evidence="1 2">
    <name type="scientific">Sinimarinibacterium flocculans</name>
    <dbReference type="NCBI Taxonomy" id="985250"/>
    <lineage>
        <taxon>Bacteria</taxon>
        <taxon>Pseudomonadati</taxon>
        <taxon>Pseudomonadota</taxon>
        <taxon>Gammaproteobacteria</taxon>
        <taxon>Nevskiales</taxon>
        <taxon>Nevskiaceae</taxon>
        <taxon>Sinimarinibacterium</taxon>
    </lineage>
</organism>
<dbReference type="RefSeq" id="WP_110264389.1">
    <property type="nucleotide sequence ID" value="NZ_CAKZQT010000021.1"/>
</dbReference>
<reference evidence="1 2" key="1">
    <citation type="submission" date="2018-04" db="EMBL/GenBank/DDBJ databases">
        <title>Genomic Encyclopedia of Type Strains, Phase IV (KMG-IV): sequencing the most valuable type-strain genomes for metagenomic binning, comparative biology and taxonomic classification.</title>
        <authorList>
            <person name="Goeker M."/>
        </authorList>
    </citation>
    <scope>NUCLEOTIDE SEQUENCE [LARGE SCALE GENOMIC DNA]</scope>
    <source>
        <strain evidence="1 2">DSM 104150</strain>
    </source>
</reference>
<dbReference type="EMBL" id="QICN01000003">
    <property type="protein sequence ID" value="PXV69442.1"/>
    <property type="molecule type" value="Genomic_DNA"/>
</dbReference>
<comment type="caution">
    <text evidence="1">The sequence shown here is derived from an EMBL/GenBank/DDBJ whole genome shotgun (WGS) entry which is preliminary data.</text>
</comment>
<keyword evidence="2" id="KW-1185">Reference proteome</keyword>
<evidence type="ECO:0000313" key="2">
    <source>
        <dbReference type="Proteomes" id="UP000248330"/>
    </source>
</evidence>